<feature type="domain" description="EH" evidence="3">
    <location>
        <begin position="113"/>
        <end position="203"/>
    </location>
</feature>
<sequence length="590" mass="65686">MVLDTITLSTREKQVYGHLWVASGAGQCGFITDPDNKGVLGQHGFSIAVRLIAHAQNGENPSPKLISTVAPAPHFEGISSSEISDSSLSLFRSALTSVTSQSTGPEVIISDEDRAKYAAMFLACDPVNGLLDGEEGRKVFEKSQLPLDKLAYIWSLADTQQRGSLDLTDFTVAIHYIRLLMDREITTLPNELPPSLYDSCNRPLLATGATSANKTEIRPEPQLTGTSGRTRSSLQKSFQVTGQKKVDTPTSRQSTGGSSDRDVPWDVSPEEKAKFDRYFDQLDIDHDGFVEGEMAVPFFMESKQPEAVLAQIWDLANITKSGHLSKDEFAVAMHLIYRNNNSSGNVQIPATLPISLIPPSLRATQMPALSMSKLSTPNIDFFSNEERATEFEKSPRIFTPKSLLTRLAMAVKANNGDREFNILDTKLNQETKAVKGIQTERAQLEERIAQSQDMREMMEQRLRNLKAQKERESKAVETMKSSLASMESELSSLRMAIDVSKRELEVAQANKSSFLSALANGQEESLELKVVLQKNCDEVLKLRQDLETRMRMLGLDPLDFPGTQSSEDRNLYKEEAEVHKIIMETFREQE</sequence>
<feature type="domain" description="EF-hand" evidence="4">
    <location>
        <begin position="304"/>
        <end position="339"/>
    </location>
</feature>
<dbReference type="PANTHER" id="PTHR11216">
    <property type="entry name" value="EH DOMAIN"/>
    <property type="match status" value="1"/>
</dbReference>
<feature type="domain" description="EH" evidence="3">
    <location>
        <begin position="271"/>
        <end position="363"/>
    </location>
</feature>
<keyword evidence="6" id="KW-1185">Reference proteome</keyword>
<dbReference type="Pfam" id="PF12763">
    <property type="entry name" value="EH"/>
    <property type="match status" value="2"/>
</dbReference>
<dbReference type="PROSITE" id="PS50031">
    <property type="entry name" value="EH"/>
    <property type="match status" value="2"/>
</dbReference>
<organism evidence="5 6">
    <name type="scientific">Linnemannia gamsii</name>
    <dbReference type="NCBI Taxonomy" id="64522"/>
    <lineage>
        <taxon>Eukaryota</taxon>
        <taxon>Fungi</taxon>
        <taxon>Fungi incertae sedis</taxon>
        <taxon>Mucoromycota</taxon>
        <taxon>Mortierellomycotina</taxon>
        <taxon>Mortierellomycetes</taxon>
        <taxon>Mortierellales</taxon>
        <taxon>Mortierellaceae</taxon>
        <taxon>Linnemannia</taxon>
    </lineage>
</organism>
<feature type="region of interest" description="Disordered" evidence="2">
    <location>
        <begin position="208"/>
        <end position="266"/>
    </location>
</feature>
<evidence type="ECO:0000256" key="1">
    <source>
        <dbReference type="SAM" id="Coils"/>
    </source>
</evidence>
<evidence type="ECO:0000259" key="3">
    <source>
        <dbReference type="PROSITE" id="PS50031"/>
    </source>
</evidence>
<dbReference type="SUPFAM" id="SSF47473">
    <property type="entry name" value="EF-hand"/>
    <property type="match status" value="2"/>
</dbReference>
<accession>A0ABQ7JV35</accession>
<evidence type="ECO:0000313" key="6">
    <source>
        <dbReference type="Proteomes" id="UP001194696"/>
    </source>
</evidence>
<dbReference type="Gene3D" id="1.10.238.10">
    <property type="entry name" value="EF-hand"/>
    <property type="match status" value="3"/>
</dbReference>
<gene>
    <name evidence="5" type="ORF">BGZ96_010255</name>
</gene>
<feature type="coiled-coil region" evidence="1">
    <location>
        <begin position="427"/>
        <end position="510"/>
    </location>
</feature>
<dbReference type="InterPro" id="IPR011992">
    <property type="entry name" value="EF-hand-dom_pair"/>
</dbReference>
<dbReference type="EMBL" id="JAAAIM010000660">
    <property type="protein sequence ID" value="KAG0285516.1"/>
    <property type="molecule type" value="Genomic_DNA"/>
</dbReference>
<evidence type="ECO:0000259" key="4">
    <source>
        <dbReference type="PROSITE" id="PS50222"/>
    </source>
</evidence>
<protein>
    <recommendedName>
        <fullName evidence="7">Endocytosis protein 3</fullName>
    </recommendedName>
</protein>
<proteinExistence type="predicted"/>
<evidence type="ECO:0000313" key="5">
    <source>
        <dbReference type="EMBL" id="KAG0285516.1"/>
    </source>
</evidence>
<keyword evidence="1" id="KW-0175">Coiled coil</keyword>
<name>A0ABQ7JV35_9FUNG</name>
<dbReference type="PROSITE" id="PS50222">
    <property type="entry name" value="EF_HAND_2"/>
    <property type="match status" value="1"/>
</dbReference>
<comment type="caution">
    <text evidence="5">The sequence shown here is derived from an EMBL/GenBank/DDBJ whole genome shotgun (WGS) entry which is preliminary data.</text>
</comment>
<dbReference type="Proteomes" id="UP001194696">
    <property type="component" value="Unassembled WGS sequence"/>
</dbReference>
<reference evidence="5 6" key="1">
    <citation type="journal article" date="2020" name="Fungal Divers.">
        <title>Resolving the Mortierellaceae phylogeny through synthesis of multi-gene phylogenetics and phylogenomics.</title>
        <authorList>
            <person name="Vandepol N."/>
            <person name="Liber J."/>
            <person name="Desiro A."/>
            <person name="Na H."/>
            <person name="Kennedy M."/>
            <person name="Barry K."/>
            <person name="Grigoriev I.V."/>
            <person name="Miller A.N."/>
            <person name="O'Donnell K."/>
            <person name="Stajich J.E."/>
            <person name="Bonito G."/>
        </authorList>
    </citation>
    <scope>NUCLEOTIDE SEQUENCE [LARGE SCALE GENOMIC DNA]</scope>
    <source>
        <strain evidence="5 6">AD045</strain>
    </source>
</reference>
<dbReference type="InterPro" id="IPR000261">
    <property type="entry name" value="EH_dom"/>
</dbReference>
<feature type="compositionally biased region" description="Polar residues" evidence="2">
    <location>
        <begin position="223"/>
        <end position="258"/>
    </location>
</feature>
<evidence type="ECO:0000256" key="2">
    <source>
        <dbReference type="SAM" id="MobiDB-lite"/>
    </source>
</evidence>
<evidence type="ECO:0008006" key="7">
    <source>
        <dbReference type="Google" id="ProtNLM"/>
    </source>
</evidence>
<dbReference type="InterPro" id="IPR002048">
    <property type="entry name" value="EF_hand_dom"/>
</dbReference>
<dbReference type="PANTHER" id="PTHR11216:SF170">
    <property type="entry name" value="DYNAMIN ASSOCIATED PROTEIN 160, ISOFORM D"/>
    <property type="match status" value="1"/>
</dbReference>
<dbReference type="SMART" id="SM00027">
    <property type="entry name" value="EH"/>
    <property type="match status" value="2"/>
</dbReference>
<dbReference type="CDD" id="cd00052">
    <property type="entry name" value="EH"/>
    <property type="match status" value="2"/>
</dbReference>